<name>A0ABX3TST6_9MYCO</name>
<comment type="caution">
    <text evidence="1">The sequence shown here is derived from an EMBL/GenBank/DDBJ whole genome shotgun (WGS) entry which is preliminary data.</text>
</comment>
<sequence length="116" mass="11681">MAASATFLQQMATYAGTLGATISLHSGDTGATGANELAGGNPAYARQNTTWSNGSGGIITGSPCNFNVPAGATASWYGVWNGSTFLYGKPLTPGVTLTGSAQGVVQVTPQYSETMP</sequence>
<organism evidence="1 2">
    <name type="scientific">Mycobacterium timonense</name>
    <dbReference type="NCBI Taxonomy" id="701043"/>
    <lineage>
        <taxon>Bacteria</taxon>
        <taxon>Bacillati</taxon>
        <taxon>Actinomycetota</taxon>
        <taxon>Actinomycetes</taxon>
        <taxon>Mycobacteriales</taxon>
        <taxon>Mycobacteriaceae</taxon>
        <taxon>Mycobacterium</taxon>
        <taxon>Mycobacterium avium complex (MAC)</taxon>
    </lineage>
</organism>
<dbReference type="EMBL" id="MVIL01000003">
    <property type="protein sequence ID" value="ORB81785.1"/>
    <property type="molecule type" value="Genomic_DNA"/>
</dbReference>
<gene>
    <name evidence="1" type="ORF">BST46_01960</name>
</gene>
<dbReference type="Proteomes" id="UP000192847">
    <property type="component" value="Unassembled WGS sequence"/>
</dbReference>
<evidence type="ECO:0000313" key="2">
    <source>
        <dbReference type="Proteomes" id="UP000192847"/>
    </source>
</evidence>
<reference evidence="1 2" key="1">
    <citation type="submission" date="2017-02" db="EMBL/GenBank/DDBJ databases">
        <title>The new phylogeny of genus Mycobacterium.</title>
        <authorList>
            <person name="Tortoli E."/>
            <person name="Trovato A."/>
            <person name="Cirillo D.M."/>
        </authorList>
    </citation>
    <scope>NUCLEOTIDE SEQUENCE [LARGE SCALE GENOMIC DNA]</scope>
    <source>
        <strain evidence="1 2">CCUG 56329</strain>
    </source>
</reference>
<evidence type="ECO:0000313" key="1">
    <source>
        <dbReference type="EMBL" id="ORB81785.1"/>
    </source>
</evidence>
<dbReference type="RefSeq" id="WP_023874531.1">
    <property type="nucleotide sequence ID" value="NZ_MVIL01000003.1"/>
</dbReference>
<protein>
    <submittedName>
        <fullName evidence="1">Uncharacterized protein</fullName>
    </submittedName>
</protein>
<proteinExistence type="predicted"/>
<accession>A0ABX3TST6</accession>
<keyword evidence="2" id="KW-1185">Reference proteome</keyword>